<dbReference type="AlphaFoldDB" id="A0A6J4P7E7"/>
<protein>
    <submittedName>
        <fullName evidence="2">Uncharacterized protein</fullName>
    </submittedName>
</protein>
<feature type="non-terminal residue" evidence="2">
    <location>
        <position position="52"/>
    </location>
</feature>
<feature type="compositionally biased region" description="Low complexity" evidence="1">
    <location>
        <begin position="34"/>
        <end position="43"/>
    </location>
</feature>
<feature type="region of interest" description="Disordered" evidence="1">
    <location>
        <begin position="1"/>
        <end position="52"/>
    </location>
</feature>
<feature type="compositionally biased region" description="Basic residues" evidence="1">
    <location>
        <begin position="1"/>
        <end position="30"/>
    </location>
</feature>
<reference evidence="2" key="1">
    <citation type="submission" date="2020-02" db="EMBL/GenBank/DDBJ databases">
        <authorList>
            <person name="Meier V. D."/>
        </authorList>
    </citation>
    <scope>NUCLEOTIDE SEQUENCE</scope>
    <source>
        <strain evidence="2">AVDCRST_MAG35</strain>
    </source>
</reference>
<dbReference type="EMBL" id="CADCUY010000266">
    <property type="protein sequence ID" value="CAA9408135.1"/>
    <property type="molecule type" value="Genomic_DNA"/>
</dbReference>
<evidence type="ECO:0000256" key="1">
    <source>
        <dbReference type="SAM" id="MobiDB-lite"/>
    </source>
</evidence>
<name>A0A6J4P7E7_9ACTN</name>
<feature type="non-terminal residue" evidence="2">
    <location>
        <position position="1"/>
    </location>
</feature>
<organism evidence="2">
    <name type="scientific">uncultured Quadrisphaera sp</name>
    <dbReference type="NCBI Taxonomy" id="904978"/>
    <lineage>
        <taxon>Bacteria</taxon>
        <taxon>Bacillati</taxon>
        <taxon>Actinomycetota</taxon>
        <taxon>Actinomycetes</taxon>
        <taxon>Kineosporiales</taxon>
        <taxon>Kineosporiaceae</taxon>
        <taxon>Quadrisphaera</taxon>
        <taxon>environmental samples</taxon>
    </lineage>
</organism>
<gene>
    <name evidence="2" type="ORF">AVDCRST_MAG35-1279</name>
</gene>
<proteinExistence type="predicted"/>
<evidence type="ECO:0000313" key="2">
    <source>
        <dbReference type="EMBL" id="CAA9408135.1"/>
    </source>
</evidence>
<accession>A0A6J4P7E7</accession>
<sequence>ARRCGARPRAGRRAAGRRGGRDHRAARHDRARAPGRTPTTRAPLPAPHPQHV</sequence>